<evidence type="ECO:0000313" key="4">
    <source>
        <dbReference type="Proteomes" id="UP000516117"/>
    </source>
</evidence>
<feature type="domain" description="Predicted membrane protein YciQ-like C-terminal" evidence="2">
    <location>
        <begin position="84"/>
        <end position="304"/>
    </location>
</feature>
<proteinExistence type="predicted"/>
<keyword evidence="1" id="KW-0472">Membrane</keyword>
<evidence type="ECO:0000256" key="1">
    <source>
        <dbReference type="SAM" id="Phobius"/>
    </source>
</evidence>
<dbReference type="Pfam" id="PF20990">
    <property type="entry name" value="DUF2207_C"/>
    <property type="match status" value="1"/>
</dbReference>
<keyword evidence="1" id="KW-0812">Transmembrane</keyword>
<dbReference type="Proteomes" id="UP000516117">
    <property type="component" value="Chromosome"/>
</dbReference>
<evidence type="ECO:0000313" key="3">
    <source>
        <dbReference type="EMBL" id="QNP54919.1"/>
    </source>
</evidence>
<keyword evidence="4" id="KW-1185">Reference proteome</keyword>
<dbReference type="InterPro" id="IPR048389">
    <property type="entry name" value="YciQ-like_C"/>
</dbReference>
<accession>A0A7H0H303</accession>
<dbReference type="EMBL" id="CP060789">
    <property type="protein sequence ID" value="QNP54919.1"/>
    <property type="molecule type" value="Genomic_DNA"/>
</dbReference>
<dbReference type="RefSeq" id="WP_187720055.1">
    <property type="nucleotide sequence ID" value="NZ_CP060789.1"/>
</dbReference>
<gene>
    <name evidence="3" type="ORF">H9L22_11570</name>
</gene>
<reference evidence="3 4" key="1">
    <citation type="submission" date="2020-08" db="EMBL/GenBank/DDBJ databases">
        <title>Genome sequence of Tessaracoccus defluvii JCM 17540T.</title>
        <authorList>
            <person name="Hyun D.-W."/>
            <person name="Bae J.-W."/>
        </authorList>
    </citation>
    <scope>NUCLEOTIDE SEQUENCE [LARGE SCALE GENOMIC DNA]</scope>
    <source>
        <strain evidence="3 4">JCM 17540</strain>
    </source>
</reference>
<sequence>MAVGYTPQDVAANADVVERWSLDRAFELSWSSVLISLLVGLLGAGLIWLTYRRAGRDQTTGGATAVASFVPVGDGVSEFRVHGDVRPGHVGTVADERVDPLDVTATLLDLAVRGHLRITELPHEQHGLLDWSLERRPSEAPLATFEAELLDLVVPAGRRTLVSELSDTVAQGIGGVQDALYAEVVDRGWFDSRPDATRSSWRTLGYLAVGVAVVAGIALVAWTHLGLLALVLLAVAAGLVWASDRMPRRTAAGSALLSGLHALAGTLATQPTDQLPPGRELPAVASLLGYTVVLGSKDRWLEALVAADADADAPDPDTLDWYHAPATWHLQDLPASLTQLITALQGRLTGR</sequence>
<organism evidence="3 4">
    <name type="scientific">Tessaracoccus defluvii</name>
    <dbReference type="NCBI Taxonomy" id="1285901"/>
    <lineage>
        <taxon>Bacteria</taxon>
        <taxon>Bacillati</taxon>
        <taxon>Actinomycetota</taxon>
        <taxon>Actinomycetes</taxon>
        <taxon>Propionibacteriales</taxon>
        <taxon>Propionibacteriaceae</taxon>
        <taxon>Tessaracoccus</taxon>
    </lineage>
</organism>
<dbReference type="AlphaFoldDB" id="A0A7H0H303"/>
<protein>
    <submittedName>
        <fullName evidence="3">DUF2207 domain-containing protein</fullName>
    </submittedName>
</protein>
<dbReference type="KEGG" id="tdf:H9L22_11570"/>
<feature type="transmembrane region" description="Helical" evidence="1">
    <location>
        <begin position="203"/>
        <end position="221"/>
    </location>
</feature>
<evidence type="ECO:0000259" key="2">
    <source>
        <dbReference type="Pfam" id="PF20990"/>
    </source>
</evidence>
<feature type="transmembrane region" description="Helical" evidence="1">
    <location>
        <begin position="227"/>
        <end position="243"/>
    </location>
</feature>
<name>A0A7H0H303_9ACTN</name>
<keyword evidence="1" id="KW-1133">Transmembrane helix</keyword>
<feature type="transmembrane region" description="Helical" evidence="1">
    <location>
        <begin position="28"/>
        <end position="49"/>
    </location>
</feature>